<dbReference type="InterPro" id="IPR027806">
    <property type="entry name" value="HARBI1_dom"/>
</dbReference>
<gene>
    <name evidence="5" type="ORF">C1I95_27970</name>
</gene>
<dbReference type="OrthoDB" id="3699454at2"/>
<organism evidence="5 6">
    <name type="scientific">Micromonospora craterilacus</name>
    <dbReference type="NCBI Taxonomy" id="1655439"/>
    <lineage>
        <taxon>Bacteria</taxon>
        <taxon>Bacillati</taxon>
        <taxon>Actinomycetota</taxon>
        <taxon>Actinomycetes</taxon>
        <taxon>Micromonosporales</taxon>
        <taxon>Micromonosporaceae</taxon>
        <taxon>Micromonospora</taxon>
    </lineage>
</organism>
<feature type="domain" description="Transposase Helix-turn-helix" evidence="4">
    <location>
        <begin position="34"/>
        <end position="82"/>
    </location>
</feature>
<comment type="caution">
    <text evidence="5">The sequence shown here is derived from an EMBL/GenBank/DDBJ whole genome shotgun (WGS) entry which is preliminary data.</text>
</comment>
<sequence length="260" mass="28989">MLSYPATIPLSSRTLSHLAECIRGHRRQRRSRWRRLDPGRQALLTLAHLRNGDTYTRLAAGFGIGVTTAWRYVREAFDLLAAAADDLATAMDRIRKLAYAILDGTLIPIDRVADQRPYYSGKHKRHGVNVQVIADAAGRLVWASAALPGAIHDLSAARVHGIIDALSSADVMTFADKGYQGAGGSVRTPFKRHRYRPKLSRRQKAVNRTHARVRARGERAIATLKTWKLLTKLRCCPRRATAIVQAILVLHRVETSRYSG</sequence>
<dbReference type="Proteomes" id="UP000248924">
    <property type="component" value="Unassembled WGS sequence"/>
</dbReference>
<name>A0A2W2DF00_9ACTN</name>
<proteinExistence type="predicted"/>
<feature type="domain" description="DDE Tnp4" evidence="3">
    <location>
        <begin position="102"/>
        <end position="251"/>
    </location>
</feature>
<evidence type="ECO:0000256" key="1">
    <source>
        <dbReference type="ARBA" id="ARBA00001968"/>
    </source>
</evidence>
<comment type="cofactor">
    <cofactor evidence="1">
        <name>a divalent metal cation</name>
        <dbReference type="ChEBI" id="CHEBI:60240"/>
    </cofactor>
</comment>
<keyword evidence="6" id="KW-1185">Reference proteome</keyword>
<evidence type="ECO:0000313" key="6">
    <source>
        <dbReference type="Proteomes" id="UP000248924"/>
    </source>
</evidence>
<reference evidence="5 6" key="1">
    <citation type="submission" date="2018-01" db="EMBL/GenBank/DDBJ databases">
        <title>Draft genome sequence of Jishengella sp. NA12.</title>
        <authorList>
            <person name="Sahin N."/>
            <person name="Ay H."/>
            <person name="Saygin H."/>
        </authorList>
    </citation>
    <scope>NUCLEOTIDE SEQUENCE [LARGE SCALE GENOMIC DNA]</scope>
    <source>
        <strain evidence="5 6">NA12</strain>
    </source>
</reference>
<dbReference type="RefSeq" id="WP_111218234.1">
    <property type="nucleotide sequence ID" value="NZ_POTY01000247.1"/>
</dbReference>
<keyword evidence="2" id="KW-0479">Metal-binding</keyword>
<evidence type="ECO:0000259" key="3">
    <source>
        <dbReference type="Pfam" id="PF13359"/>
    </source>
</evidence>
<dbReference type="EMBL" id="POTY01000247">
    <property type="protein sequence ID" value="PZG10586.1"/>
    <property type="molecule type" value="Genomic_DNA"/>
</dbReference>
<evidence type="ECO:0000259" key="4">
    <source>
        <dbReference type="Pfam" id="PF13613"/>
    </source>
</evidence>
<dbReference type="Pfam" id="PF13613">
    <property type="entry name" value="HTH_Tnp_4"/>
    <property type="match status" value="1"/>
</dbReference>
<protein>
    <submittedName>
        <fullName evidence="5">IS5/IS1182 family transposase</fullName>
    </submittedName>
</protein>
<dbReference type="InterPro" id="IPR027805">
    <property type="entry name" value="Transposase_HTH_dom"/>
</dbReference>
<dbReference type="Pfam" id="PF13359">
    <property type="entry name" value="DDE_Tnp_4"/>
    <property type="match status" value="1"/>
</dbReference>
<evidence type="ECO:0000313" key="5">
    <source>
        <dbReference type="EMBL" id="PZG10586.1"/>
    </source>
</evidence>
<accession>A0A2W2DF00</accession>
<dbReference type="GO" id="GO:0046872">
    <property type="term" value="F:metal ion binding"/>
    <property type="evidence" value="ECO:0007669"/>
    <property type="project" value="UniProtKB-KW"/>
</dbReference>
<dbReference type="AlphaFoldDB" id="A0A2W2DF00"/>
<evidence type="ECO:0000256" key="2">
    <source>
        <dbReference type="ARBA" id="ARBA00022723"/>
    </source>
</evidence>